<dbReference type="Gene3D" id="2.60.40.1080">
    <property type="match status" value="1"/>
</dbReference>
<comment type="caution">
    <text evidence="2">The sequence shown here is derived from an EMBL/GenBank/DDBJ whole genome shotgun (WGS) entry which is preliminary data.</text>
</comment>
<dbReference type="Pfam" id="PF02368">
    <property type="entry name" value="Big_2"/>
    <property type="match status" value="1"/>
</dbReference>
<proteinExistence type="predicted"/>
<dbReference type="SUPFAM" id="SSF49373">
    <property type="entry name" value="Invasin/intimin cell-adhesion fragments"/>
    <property type="match status" value="1"/>
</dbReference>
<dbReference type="NCBIfam" id="NF047353">
    <property type="entry name" value="tube_lmo2291"/>
    <property type="match status" value="1"/>
</dbReference>
<evidence type="ECO:0000259" key="1">
    <source>
        <dbReference type="SMART" id="SM00635"/>
    </source>
</evidence>
<evidence type="ECO:0000313" key="3">
    <source>
        <dbReference type="Proteomes" id="UP000053058"/>
    </source>
</evidence>
<organism evidence="2 3">
    <name type="scientific">Lactococcus lactis subsp. lactis</name>
    <name type="common">Streptococcus lactis</name>
    <dbReference type="NCBI Taxonomy" id="1360"/>
    <lineage>
        <taxon>Bacteria</taxon>
        <taxon>Bacillati</taxon>
        <taxon>Bacillota</taxon>
        <taxon>Bacilli</taxon>
        <taxon>Lactobacillales</taxon>
        <taxon>Streptococcaceae</taxon>
        <taxon>Lactococcus</taxon>
    </lineage>
</organism>
<dbReference type="PATRIC" id="fig|1360.105.peg.2334"/>
<protein>
    <submittedName>
        <fullName evidence="2">Phage major tail shaft protein</fullName>
    </submittedName>
</protein>
<accession>A0A0V8CZ42</accession>
<name>A0A0V8CZ42_LACLL</name>
<evidence type="ECO:0000313" key="2">
    <source>
        <dbReference type="EMBL" id="KSU06504.1"/>
    </source>
</evidence>
<dbReference type="Proteomes" id="UP000053058">
    <property type="component" value="Unassembled WGS sequence"/>
</dbReference>
<dbReference type="InterPro" id="IPR008964">
    <property type="entry name" value="Invasin/intimin_cell_adhesion"/>
</dbReference>
<dbReference type="AlphaFoldDB" id="A0A0V8CZ42"/>
<dbReference type="EMBL" id="LKLN01000030">
    <property type="protein sequence ID" value="KSU06504.1"/>
    <property type="molecule type" value="Genomic_DNA"/>
</dbReference>
<dbReference type="InterPro" id="IPR003343">
    <property type="entry name" value="Big_2"/>
</dbReference>
<feature type="domain" description="BIG2" evidence="1">
    <location>
        <begin position="159"/>
        <end position="235"/>
    </location>
</feature>
<dbReference type="SMART" id="SM00635">
    <property type="entry name" value="BID_2"/>
    <property type="match status" value="1"/>
</dbReference>
<reference evidence="3" key="1">
    <citation type="submission" date="2015-10" db="EMBL/GenBank/DDBJ databases">
        <title>Draft Genome Sequences of 11 Lactococcus lactis subspecies cremoris strains.</title>
        <authorList>
            <person name="Wels M."/>
            <person name="Backus L."/>
            <person name="Boekhorst J."/>
            <person name="Dijkstra A."/>
            <person name="Beerthuizen M."/>
            <person name="Kelly W."/>
            <person name="Siezen R."/>
            <person name="Bachmann H."/>
            <person name="Van Hijum S."/>
        </authorList>
    </citation>
    <scope>NUCLEOTIDE SEQUENCE [LARGE SCALE GENOMIC DNA]</scope>
    <source>
        <strain evidence="3">KF282</strain>
    </source>
</reference>
<gene>
    <name evidence="2" type="ORF">KF282_1095</name>
</gene>
<dbReference type="RefSeq" id="WP_081041347.1">
    <property type="nucleotide sequence ID" value="NZ_LKLN01000030.1"/>
</dbReference>
<sequence length="241" mass="25412">MSYTGFALNYLNKYEIGEAGIVDPSTGKITPPDKLYELAEGIQSVDLKNDEDSSDYSYYADRGGKETNISTVSTSYAFKGHRRYAEDDAQAFIRERLAKTGQDRVVYFKHTEPDGRILSGNATLSGIVHGGGDAGERGNFESTITFNGLPDDSKSNTVEVTSVTLNKTTTSIAVGANETLTASILPADATDKTITFTTSDEQIATVTSAGKVTGVKAGTATINASSKNGKTASCTVTVTGA</sequence>